<dbReference type="InterPro" id="IPR000719">
    <property type="entry name" value="Prot_kinase_dom"/>
</dbReference>
<keyword evidence="1" id="KW-1133">Transmembrane helix</keyword>
<dbReference type="PROSITE" id="PS00108">
    <property type="entry name" value="PROTEIN_KINASE_ST"/>
    <property type="match status" value="1"/>
</dbReference>
<organism evidence="3">
    <name type="scientific">Corethron hystrix</name>
    <dbReference type="NCBI Taxonomy" id="216773"/>
    <lineage>
        <taxon>Eukaryota</taxon>
        <taxon>Sar</taxon>
        <taxon>Stramenopiles</taxon>
        <taxon>Ochrophyta</taxon>
        <taxon>Bacillariophyta</taxon>
        <taxon>Coscinodiscophyceae</taxon>
        <taxon>Corethrophycidae</taxon>
        <taxon>Corethrales</taxon>
        <taxon>Corethraceae</taxon>
        <taxon>Corethron</taxon>
    </lineage>
</organism>
<evidence type="ECO:0000313" key="3">
    <source>
        <dbReference type="EMBL" id="CAD8874977.1"/>
    </source>
</evidence>
<dbReference type="PANTHER" id="PTHR44329:SF214">
    <property type="entry name" value="PROTEIN KINASE DOMAIN-CONTAINING PROTEIN"/>
    <property type="match status" value="1"/>
</dbReference>
<dbReference type="GO" id="GO:0004674">
    <property type="term" value="F:protein serine/threonine kinase activity"/>
    <property type="evidence" value="ECO:0007669"/>
    <property type="project" value="TreeGrafter"/>
</dbReference>
<gene>
    <name evidence="3" type="ORF">CHYS00102_LOCUS2152</name>
</gene>
<keyword evidence="1" id="KW-0812">Transmembrane</keyword>
<dbReference type="SMART" id="SM00220">
    <property type="entry name" value="S_TKc"/>
    <property type="match status" value="1"/>
</dbReference>
<evidence type="ECO:0000256" key="1">
    <source>
        <dbReference type="SAM" id="Phobius"/>
    </source>
</evidence>
<dbReference type="InterPro" id="IPR011009">
    <property type="entry name" value="Kinase-like_dom_sf"/>
</dbReference>
<dbReference type="InterPro" id="IPR008271">
    <property type="entry name" value="Ser/Thr_kinase_AS"/>
</dbReference>
<dbReference type="SUPFAM" id="SSF56112">
    <property type="entry name" value="Protein kinase-like (PK-like)"/>
    <property type="match status" value="1"/>
</dbReference>
<dbReference type="EMBL" id="HBFR01003146">
    <property type="protein sequence ID" value="CAD8874977.1"/>
    <property type="molecule type" value="Transcribed_RNA"/>
</dbReference>
<dbReference type="InterPro" id="IPR051681">
    <property type="entry name" value="Ser/Thr_Kinases-Pseudokinases"/>
</dbReference>
<proteinExistence type="predicted"/>
<feature type="transmembrane region" description="Helical" evidence="1">
    <location>
        <begin position="47"/>
        <end position="68"/>
    </location>
</feature>
<dbReference type="Pfam" id="PF00069">
    <property type="entry name" value="Pkinase"/>
    <property type="match status" value="1"/>
</dbReference>
<reference evidence="3" key="1">
    <citation type="submission" date="2021-01" db="EMBL/GenBank/DDBJ databases">
        <authorList>
            <person name="Corre E."/>
            <person name="Pelletier E."/>
            <person name="Niang G."/>
            <person name="Scheremetjew M."/>
            <person name="Finn R."/>
            <person name="Kale V."/>
            <person name="Holt S."/>
            <person name="Cochrane G."/>
            <person name="Meng A."/>
            <person name="Brown T."/>
            <person name="Cohen L."/>
        </authorList>
    </citation>
    <scope>NUCLEOTIDE SEQUENCE</scope>
    <source>
        <strain evidence="3">308</strain>
    </source>
</reference>
<dbReference type="PROSITE" id="PS50011">
    <property type="entry name" value="PROTEIN_KINASE_DOM"/>
    <property type="match status" value="1"/>
</dbReference>
<dbReference type="PANTHER" id="PTHR44329">
    <property type="entry name" value="SERINE/THREONINE-PROTEIN KINASE TNNI3K-RELATED"/>
    <property type="match status" value="1"/>
</dbReference>
<dbReference type="Gene3D" id="1.10.510.10">
    <property type="entry name" value="Transferase(Phosphotransferase) domain 1"/>
    <property type="match status" value="1"/>
</dbReference>
<evidence type="ECO:0000259" key="2">
    <source>
        <dbReference type="PROSITE" id="PS50011"/>
    </source>
</evidence>
<keyword evidence="1" id="KW-0472">Membrane</keyword>
<accession>A0A7S1FKZ5</accession>
<sequence>MSIQLTSSPSFEKKLEQSLTSSSQNGNQSYSFSPCLEVSRFSRKRRLVFATMALTFLVLGLTTDSLLLTENWIVKWEKNDSPKLKYVEKKHIRREMYLRKDGEILWGSIPNNFTVWEGKDGDFDLGISTAAPTNLKLRRIKDFCTPIAGPKAYTLSFPTCNSVHELGFTAEEFATNHGERDRRILKSKHEHSKHKTQIKFLGRGSWRDAWRLDQHNSILVLKTLKYKRVFDPYSFEKHRIDALVMERLSKSPYIADIFGLCGNSVVNEFGFMSGGKLQRKNLSSKEKLKFAAQASMGVADLHSLVLGNDEKGSNANGRATLIHLDLKPENFIISKDNVCKVHDFNLARFLENNIETGELCNVRRNDCNRWRSPEECARSNRISEKSDVYSLANFIFYLLTKNYPFAYDKKGNTQGKGKFPTIPAKYINSTKLEYQKMVEVVQKSYVFKQDDRISAREIANTLTDTLSSLHQSY</sequence>
<feature type="domain" description="Protein kinase" evidence="2">
    <location>
        <begin position="195"/>
        <end position="473"/>
    </location>
</feature>
<dbReference type="AlphaFoldDB" id="A0A7S1FKZ5"/>
<dbReference type="GO" id="GO:0005524">
    <property type="term" value="F:ATP binding"/>
    <property type="evidence" value="ECO:0007669"/>
    <property type="project" value="InterPro"/>
</dbReference>
<name>A0A7S1FKZ5_9STRA</name>
<protein>
    <recommendedName>
        <fullName evidence="2">Protein kinase domain-containing protein</fullName>
    </recommendedName>
</protein>